<dbReference type="EMBL" id="JAHKRT010000007">
    <property type="protein sequence ID" value="MBU3078819.1"/>
    <property type="molecule type" value="Genomic_DNA"/>
</dbReference>
<evidence type="ECO:0000256" key="1">
    <source>
        <dbReference type="SAM" id="Phobius"/>
    </source>
</evidence>
<gene>
    <name evidence="2" type="ORF">KOF26_13170</name>
</gene>
<proteinExistence type="predicted"/>
<organism evidence="2 3">
    <name type="scientific">Sphingomonas quercus</name>
    <dbReference type="NCBI Taxonomy" id="2842451"/>
    <lineage>
        <taxon>Bacteria</taxon>
        <taxon>Pseudomonadati</taxon>
        <taxon>Pseudomonadota</taxon>
        <taxon>Alphaproteobacteria</taxon>
        <taxon>Sphingomonadales</taxon>
        <taxon>Sphingomonadaceae</taxon>
        <taxon>Sphingomonas</taxon>
    </lineage>
</organism>
<dbReference type="RefSeq" id="WP_216325742.1">
    <property type="nucleotide sequence ID" value="NZ_JAHKRT010000007.1"/>
</dbReference>
<sequence>MRKGQTKAAVVRCSAIKLISAVTSAALVALEVKWLAHYLGDALVAIAVTGLALVNAAALARTRHTARTD</sequence>
<reference evidence="2 3" key="1">
    <citation type="submission" date="2021-06" db="EMBL/GenBank/DDBJ databases">
        <title>Sphingomonas sp. XMGL2, whole genome shotgun sequencing project.</title>
        <authorList>
            <person name="Zhao G."/>
            <person name="Shen L."/>
        </authorList>
    </citation>
    <scope>NUCLEOTIDE SEQUENCE [LARGE SCALE GENOMIC DNA]</scope>
    <source>
        <strain evidence="2 3">XMGL2</strain>
    </source>
</reference>
<feature type="transmembrane region" description="Helical" evidence="1">
    <location>
        <begin position="9"/>
        <end position="30"/>
    </location>
</feature>
<feature type="transmembrane region" description="Helical" evidence="1">
    <location>
        <begin position="42"/>
        <end position="60"/>
    </location>
</feature>
<name>A0ABS6BNJ4_9SPHN</name>
<accession>A0ABS6BNJ4</accession>
<keyword evidence="1" id="KW-1133">Transmembrane helix</keyword>
<evidence type="ECO:0008006" key="4">
    <source>
        <dbReference type="Google" id="ProtNLM"/>
    </source>
</evidence>
<keyword evidence="1" id="KW-0472">Membrane</keyword>
<dbReference type="Proteomes" id="UP000776276">
    <property type="component" value="Unassembled WGS sequence"/>
</dbReference>
<keyword evidence="1" id="KW-0812">Transmembrane</keyword>
<comment type="caution">
    <text evidence="2">The sequence shown here is derived from an EMBL/GenBank/DDBJ whole genome shotgun (WGS) entry which is preliminary data.</text>
</comment>
<protein>
    <recommendedName>
        <fullName evidence="4">Phosphatase PAP2 family protein</fullName>
    </recommendedName>
</protein>
<keyword evidence="3" id="KW-1185">Reference proteome</keyword>
<evidence type="ECO:0000313" key="3">
    <source>
        <dbReference type="Proteomes" id="UP000776276"/>
    </source>
</evidence>
<evidence type="ECO:0000313" key="2">
    <source>
        <dbReference type="EMBL" id="MBU3078819.1"/>
    </source>
</evidence>